<dbReference type="InterPro" id="IPR017961">
    <property type="entry name" value="DNA_pol_Y-fam_little_finger"/>
</dbReference>
<dbReference type="PROSITE" id="PS50173">
    <property type="entry name" value="UMUC"/>
    <property type="match status" value="1"/>
</dbReference>
<keyword evidence="3" id="KW-0741">SOS mutagenesis</keyword>
<dbReference type="PANTHER" id="PTHR11076:SF34">
    <property type="entry name" value="PROTEIN UMUC"/>
    <property type="match status" value="1"/>
</dbReference>
<dbReference type="Gene3D" id="3.40.1170.60">
    <property type="match status" value="1"/>
</dbReference>
<accession>A0A1D9LBW4</accession>
<evidence type="ECO:0000259" key="6">
    <source>
        <dbReference type="PROSITE" id="PS50173"/>
    </source>
</evidence>
<dbReference type="InterPro" id="IPR001126">
    <property type="entry name" value="UmuC"/>
</dbReference>
<dbReference type="AlphaFoldDB" id="A0A1D9LBW4"/>
<dbReference type="GO" id="GO:0003887">
    <property type="term" value="F:DNA-directed DNA polymerase activity"/>
    <property type="evidence" value="ECO:0007669"/>
    <property type="project" value="TreeGrafter"/>
</dbReference>
<evidence type="ECO:0000256" key="5">
    <source>
        <dbReference type="ARBA" id="ARBA00023236"/>
    </source>
</evidence>
<dbReference type="GO" id="GO:0009432">
    <property type="term" value="P:SOS response"/>
    <property type="evidence" value="ECO:0007669"/>
    <property type="project" value="UniProtKB-KW"/>
</dbReference>
<dbReference type="KEGG" id="cvc:BKX93_01335"/>
<dbReference type="InterPro" id="IPR050116">
    <property type="entry name" value="DNA_polymerase-Y"/>
</dbReference>
<reference evidence="7 8" key="1">
    <citation type="submission" date="2016-10" db="EMBL/GenBank/DDBJ databases">
        <title>Chromobacterium muskegensis sp. nov., an insecticidal bacterium isolated from Sphagnum bogs.</title>
        <authorList>
            <person name="Sparks M.E."/>
            <person name="Blackburn M.B."/>
            <person name="Gundersen-Rindal D.E."/>
            <person name="Mitchell A."/>
            <person name="Farrar R."/>
            <person name="Kuhar D."/>
        </authorList>
    </citation>
    <scope>NUCLEOTIDE SEQUENCE [LARGE SCALE GENOMIC DNA]</scope>
    <source>
        <strain evidence="7 8">21-1</strain>
    </source>
</reference>
<keyword evidence="4" id="KW-0234">DNA repair</keyword>
<dbReference type="Pfam" id="PF11799">
    <property type="entry name" value="IMS_C"/>
    <property type="match status" value="1"/>
</dbReference>
<comment type="similarity">
    <text evidence="1">Belongs to the DNA polymerase type-Y family.</text>
</comment>
<gene>
    <name evidence="7" type="ORF">BKX93_01335</name>
</gene>
<dbReference type="GO" id="GO:0042276">
    <property type="term" value="P:error-prone translesion synthesis"/>
    <property type="evidence" value="ECO:0007669"/>
    <property type="project" value="TreeGrafter"/>
</dbReference>
<keyword evidence="2" id="KW-0227">DNA damage</keyword>
<evidence type="ECO:0000256" key="3">
    <source>
        <dbReference type="ARBA" id="ARBA00023199"/>
    </source>
</evidence>
<dbReference type="Pfam" id="PF13438">
    <property type="entry name" value="DUF4113"/>
    <property type="match status" value="1"/>
</dbReference>
<dbReference type="GO" id="GO:0003684">
    <property type="term" value="F:damaged DNA binding"/>
    <property type="evidence" value="ECO:0007669"/>
    <property type="project" value="InterPro"/>
</dbReference>
<keyword evidence="5" id="KW-0742">SOS response</keyword>
<dbReference type="SUPFAM" id="SSF56672">
    <property type="entry name" value="DNA/RNA polymerases"/>
    <property type="match status" value="1"/>
</dbReference>
<dbReference type="InterPro" id="IPR043128">
    <property type="entry name" value="Rev_trsase/Diguanyl_cyclase"/>
</dbReference>
<name>A0A1D9LBW4_9NEIS</name>
<dbReference type="InterPro" id="IPR043502">
    <property type="entry name" value="DNA/RNA_pol_sf"/>
</dbReference>
<dbReference type="CDD" id="cd01700">
    <property type="entry name" value="PolY_Pol_V_umuC"/>
    <property type="match status" value="1"/>
</dbReference>
<dbReference type="STRING" id="1108595.BKX93_01335"/>
<dbReference type="InterPro" id="IPR025188">
    <property type="entry name" value="DUF4113"/>
</dbReference>
<organism evidence="7 8">
    <name type="scientific">Chromobacterium vaccinii</name>
    <dbReference type="NCBI Taxonomy" id="1108595"/>
    <lineage>
        <taxon>Bacteria</taxon>
        <taxon>Pseudomonadati</taxon>
        <taxon>Pseudomonadota</taxon>
        <taxon>Betaproteobacteria</taxon>
        <taxon>Neisseriales</taxon>
        <taxon>Chromobacteriaceae</taxon>
        <taxon>Chromobacterium</taxon>
    </lineage>
</organism>
<evidence type="ECO:0000313" key="8">
    <source>
        <dbReference type="Proteomes" id="UP000178776"/>
    </source>
</evidence>
<dbReference type="Gene3D" id="1.10.150.20">
    <property type="entry name" value="5' to 3' exonuclease, C-terminal subdomain"/>
    <property type="match status" value="1"/>
</dbReference>
<protein>
    <submittedName>
        <fullName evidence="7">DNA polymerase V subunit UmuC</fullName>
    </submittedName>
</protein>
<evidence type="ECO:0000256" key="2">
    <source>
        <dbReference type="ARBA" id="ARBA00022763"/>
    </source>
</evidence>
<dbReference type="RefSeq" id="WP_070978271.1">
    <property type="nucleotide sequence ID" value="NZ_CP017707.1"/>
</dbReference>
<dbReference type="Pfam" id="PF11798">
    <property type="entry name" value="IMS_HHH"/>
    <property type="match status" value="1"/>
</dbReference>
<dbReference type="GO" id="GO:0006281">
    <property type="term" value="P:DNA repair"/>
    <property type="evidence" value="ECO:0007669"/>
    <property type="project" value="UniProtKB-KW"/>
</dbReference>
<dbReference type="EMBL" id="CP017707">
    <property type="protein sequence ID" value="AOZ48767.1"/>
    <property type="molecule type" value="Genomic_DNA"/>
</dbReference>
<dbReference type="Pfam" id="PF00817">
    <property type="entry name" value="IMS"/>
    <property type="match status" value="1"/>
</dbReference>
<dbReference type="GO" id="GO:0005829">
    <property type="term" value="C:cytosol"/>
    <property type="evidence" value="ECO:0007669"/>
    <property type="project" value="TreeGrafter"/>
</dbReference>
<dbReference type="Gene3D" id="3.30.70.270">
    <property type="match status" value="1"/>
</dbReference>
<evidence type="ECO:0000313" key="7">
    <source>
        <dbReference type="EMBL" id="AOZ48767.1"/>
    </source>
</evidence>
<dbReference type="GeneID" id="68839868"/>
<evidence type="ECO:0000256" key="1">
    <source>
        <dbReference type="ARBA" id="ARBA00010945"/>
    </source>
</evidence>
<dbReference type="Proteomes" id="UP000178776">
    <property type="component" value="Chromosome"/>
</dbReference>
<dbReference type="PANTHER" id="PTHR11076">
    <property type="entry name" value="DNA REPAIR POLYMERASE UMUC / TRANSFERASE FAMILY MEMBER"/>
    <property type="match status" value="1"/>
</dbReference>
<proteinExistence type="inferred from homology"/>
<feature type="domain" description="UmuC" evidence="6">
    <location>
        <begin position="4"/>
        <end position="189"/>
    </location>
</feature>
<evidence type="ECO:0000256" key="4">
    <source>
        <dbReference type="ARBA" id="ARBA00023204"/>
    </source>
</evidence>
<sequence length="428" mass="47288">MSVFALVDGNNFYASCERVFRPDLADKPIVVLSNNDGCVVAASAEAKALGFQMFGPYFEIAGLCRKHGVTVFSSNYALYGDMSRRMMAILAQHAPCQEVYSIDECFLDLAGMSDTDALARRMREDVWRRIGIPVSVGIGPSKTLAKLANHVSKRVEGWDDGVFDWSWLSPAETDALMARLPVGKVWGVGRRLAAKLIDKHIDTALKLKRADPRWLQRNFSVTLERTAAELNGASCLSLEDAAQPRQQIISSRSFGEKTADLAVLTAAVSHHIARAGEKLREQGSAARLVGVSVRTSPFGDDPYHGYTIVPLIHPSDDTMALAAAALAGLRAVYRRGLRYQKAGVVLMELSPRERRQADLFAAAPDPRRQRLMRTLDSINQTYGHGCVKLASEALTPNWEMRQDVRSPRYTTQLSELLLISSHHSTNQY</sequence>
<dbReference type="NCBIfam" id="NF002955">
    <property type="entry name" value="PRK03609.1"/>
    <property type="match status" value="1"/>
</dbReference>
<dbReference type="InterPro" id="IPR024728">
    <property type="entry name" value="PolY_HhH_motif"/>
</dbReference>